<accession>K0SNW5</accession>
<dbReference type="eggNOG" id="ENOG502SRU6">
    <property type="taxonomic scope" value="Eukaryota"/>
</dbReference>
<name>K0SNW5_THAOC</name>
<evidence type="ECO:0008006" key="4">
    <source>
        <dbReference type="Google" id="ProtNLM"/>
    </source>
</evidence>
<dbReference type="AlphaFoldDB" id="K0SNW5"/>
<dbReference type="InterPro" id="IPR016181">
    <property type="entry name" value="Acyl_CoA_acyltransferase"/>
</dbReference>
<dbReference type="OrthoDB" id="43192at2759"/>
<comment type="caution">
    <text evidence="2">The sequence shown here is derived from an EMBL/GenBank/DDBJ whole genome shotgun (WGS) entry which is preliminary data.</text>
</comment>
<dbReference type="Gene3D" id="3.40.630.30">
    <property type="match status" value="1"/>
</dbReference>
<dbReference type="OMA" id="YTDAWIL"/>
<organism evidence="2 3">
    <name type="scientific">Thalassiosira oceanica</name>
    <name type="common">Marine diatom</name>
    <dbReference type="NCBI Taxonomy" id="159749"/>
    <lineage>
        <taxon>Eukaryota</taxon>
        <taxon>Sar</taxon>
        <taxon>Stramenopiles</taxon>
        <taxon>Ochrophyta</taxon>
        <taxon>Bacillariophyta</taxon>
        <taxon>Coscinodiscophyceae</taxon>
        <taxon>Thalassiosirophycidae</taxon>
        <taxon>Thalassiosirales</taxon>
        <taxon>Thalassiosiraceae</taxon>
        <taxon>Thalassiosira</taxon>
    </lineage>
</organism>
<feature type="region of interest" description="Disordered" evidence="1">
    <location>
        <begin position="1"/>
        <end position="30"/>
    </location>
</feature>
<protein>
    <recommendedName>
        <fullName evidence="4">N-acetyltransferase domain-containing protein</fullName>
    </recommendedName>
</protein>
<evidence type="ECO:0000313" key="3">
    <source>
        <dbReference type="Proteomes" id="UP000266841"/>
    </source>
</evidence>
<proteinExistence type="predicted"/>
<evidence type="ECO:0000256" key="1">
    <source>
        <dbReference type="SAM" id="MobiDB-lite"/>
    </source>
</evidence>
<reference evidence="2 3" key="1">
    <citation type="journal article" date="2012" name="Genome Biol.">
        <title>Genome and low-iron response of an oceanic diatom adapted to chronic iron limitation.</title>
        <authorList>
            <person name="Lommer M."/>
            <person name="Specht M."/>
            <person name="Roy A.S."/>
            <person name="Kraemer L."/>
            <person name="Andreson R."/>
            <person name="Gutowska M.A."/>
            <person name="Wolf J."/>
            <person name="Bergner S.V."/>
            <person name="Schilhabel M.B."/>
            <person name="Klostermeier U.C."/>
            <person name="Beiko R.G."/>
            <person name="Rosenstiel P."/>
            <person name="Hippler M."/>
            <person name="Laroche J."/>
        </authorList>
    </citation>
    <scope>NUCLEOTIDE SEQUENCE [LARGE SCALE GENOMIC DNA]</scope>
    <source>
        <strain evidence="2 3">CCMP1005</strain>
    </source>
</reference>
<dbReference type="Proteomes" id="UP000266841">
    <property type="component" value="Unassembled WGS sequence"/>
</dbReference>
<dbReference type="EMBL" id="AGNL01012205">
    <property type="protein sequence ID" value="EJK68013.1"/>
    <property type="molecule type" value="Genomic_DNA"/>
</dbReference>
<gene>
    <name evidence="2" type="ORF">THAOC_10861</name>
</gene>
<evidence type="ECO:0000313" key="2">
    <source>
        <dbReference type="EMBL" id="EJK68013.1"/>
    </source>
</evidence>
<sequence>MGPLPHSPLAKAGGPNLSQIDMSPSAERAEPNDTLAGRLVIAPTHSTRSKRLPSFRFASKINDEHEHARLKHSDVEWRLRPPEGTSRLERMKLKLGANILRLDSRLKGQTLPHVLCPRGGQAMLEGYLKAGQEEEEDRKVWLHDDQRTISETYNIDPPPMSATVGAIIYMYVEPEYRGKNAGMLALEVISAIHSIQAIDFTILVADDNGSGGLVRWYEDNGFVRAPLLQEMMGSPDEKFGVSMITPVSIKEGFFDTCTIKWW</sequence>
<dbReference type="SUPFAM" id="SSF55729">
    <property type="entry name" value="Acyl-CoA N-acyltransferases (Nat)"/>
    <property type="match status" value="1"/>
</dbReference>
<keyword evidence="3" id="KW-1185">Reference proteome</keyword>